<keyword evidence="2" id="KW-1185">Reference proteome</keyword>
<dbReference type="RefSeq" id="WP_379003221.1">
    <property type="nucleotide sequence ID" value="NZ_JBHSNE010000050.1"/>
</dbReference>
<dbReference type="Proteomes" id="UP001055125">
    <property type="component" value="Unassembled WGS sequence"/>
</dbReference>
<evidence type="ECO:0008006" key="3">
    <source>
        <dbReference type="Google" id="ProtNLM"/>
    </source>
</evidence>
<proteinExistence type="predicted"/>
<sequence length="50" mass="5412">MRYRRKQTPGFAALLALLIVSVLGGAFIVIHQTLAEARMLQAARVSGKTS</sequence>
<protein>
    <recommendedName>
        <fullName evidence="3">General secretion pathway protein GspK</fullName>
    </recommendedName>
</protein>
<name>A0ABQ4S7H9_9HYPH</name>
<reference evidence="1" key="1">
    <citation type="journal article" date="2021" name="Front. Microbiol.">
        <title>Comprehensive Comparative Genomics and Phenotyping of Methylobacterium Species.</title>
        <authorList>
            <person name="Alessa O."/>
            <person name="Ogura Y."/>
            <person name="Fujitani Y."/>
            <person name="Takami H."/>
            <person name="Hayashi T."/>
            <person name="Sahin N."/>
            <person name="Tani A."/>
        </authorList>
    </citation>
    <scope>NUCLEOTIDE SEQUENCE</scope>
    <source>
        <strain evidence="1">DSM 19015</strain>
    </source>
</reference>
<evidence type="ECO:0000313" key="1">
    <source>
        <dbReference type="EMBL" id="GJD97829.1"/>
    </source>
</evidence>
<gene>
    <name evidence="1" type="ORF">OCOJLMKI_5068</name>
</gene>
<dbReference type="EMBL" id="BPQP01000116">
    <property type="protein sequence ID" value="GJD97829.1"/>
    <property type="molecule type" value="Genomic_DNA"/>
</dbReference>
<reference evidence="1" key="2">
    <citation type="submission" date="2021-08" db="EMBL/GenBank/DDBJ databases">
        <authorList>
            <person name="Tani A."/>
            <person name="Ola A."/>
            <person name="Ogura Y."/>
            <person name="Katsura K."/>
            <person name="Hayashi T."/>
        </authorList>
    </citation>
    <scope>NUCLEOTIDE SEQUENCE</scope>
    <source>
        <strain evidence="1">DSM 19015</strain>
    </source>
</reference>
<accession>A0ABQ4S7H9</accession>
<evidence type="ECO:0000313" key="2">
    <source>
        <dbReference type="Proteomes" id="UP001055125"/>
    </source>
</evidence>
<organism evidence="1 2">
    <name type="scientific">Methylobacterium iners</name>
    <dbReference type="NCBI Taxonomy" id="418707"/>
    <lineage>
        <taxon>Bacteria</taxon>
        <taxon>Pseudomonadati</taxon>
        <taxon>Pseudomonadota</taxon>
        <taxon>Alphaproteobacteria</taxon>
        <taxon>Hyphomicrobiales</taxon>
        <taxon>Methylobacteriaceae</taxon>
        <taxon>Methylobacterium</taxon>
    </lineage>
</organism>
<comment type="caution">
    <text evidence="1">The sequence shown here is derived from an EMBL/GenBank/DDBJ whole genome shotgun (WGS) entry which is preliminary data.</text>
</comment>